<dbReference type="InterPro" id="IPR047141">
    <property type="entry name" value="Stealth"/>
</dbReference>
<protein>
    <submittedName>
        <fullName evidence="8">Capsular biosynthesis protein</fullName>
    </submittedName>
</protein>
<evidence type="ECO:0000259" key="5">
    <source>
        <dbReference type="Pfam" id="PF17101"/>
    </source>
</evidence>
<evidence type="ECO:0000259" key="7">
    <source>
        <dbReference type="Pfam" id="PF17103"/>
    </source>
</evidence>
<comment type="caution">
    <text evidence="8">The sequence shown here is derived from an EMBL/GenBank/DDBJ whole genome shotgun (WGS) entry which is preliminary data.</text>
</comment>
<evidence type="ECO:0000259" key="6">
    <source>
        <dbReference type="Pfam" id="PF17102"/>
    </source>
</evidence>
<dbReference type="PANTHER" id="PTHR24045:SF0">
    <property type="entry name" value="N-ACETYLGLUCOSAMINE-1-PHOSPHOTRANSFERASE SUBUNITS ALPHA_BETA"/>
    <property type="match status" value="1"/>
</dbReference>
<proteinExistence type="inferred from homology"/>
<dbReference type="AlphaFoldDB" id="A0A6L9G6U1"/>
<feature type="domain" description="Stealth protein CR2 conserved region 2" evidence="4">
    <location>
        <begin position="268"/>
        <end position="374"/>
    </location>
</feature>
<reference evidence="8 9" key="1">
    <citation type="submission" date="2020-01" db="EMBL/GenBank/DDBJ databases">
        <title>Glutamicibacter soli M275.</title>
        <authorList>
            <person name="Meng X."/>
        </authorList>
    </citation>
    <scope>NUCLEOTIDE SEQUENCE [LARGE SCALE GENOMIC DNA]</scope>
    <source>
        <strain evidence="8 9">M275</strain>
    </source>
</reference>
<feature type="domain" description="Stealth protein CR3 conserved region 3" evidence="6">
    <location>
        <begin position="418"/>
        <end position="464"/>
    </location>
</feature>
<dbReference type="EMBL" id="WYDN01000018">
    <property type="protein sequence ID" value="NAZ17481.1"/>
    <property type="molecule type" value="Genomic_DNA"/>
</dbReference>
<dbReference type="InterPro" id="IPR021520">
    <property type="entry name" value="Stealth_CR2"/>
</dbReference>
<dbReference type="GO" id="GO:0016772">
    <property type="term" value="F:transferase activity, transferring phosphorus-containing groups"/>
    <property type="evidence" value="ECO:0007669"/>
    <property type="project" value="InterPro"/>
</dbReference>
<dbReference type="InterPro" id="IPR031356">
    <property type="entry name" value="Stealth_CR4"/>
</dbReference>
<dbReference type="Proteomes" id="UP000477543">
    <property type="component" value="Unassembled WGS sequence"/>
</dbReference>
<dbReference type="Pfam" id="PF17102">
    <property type="entry name" value="Stealth_CR3"/>
    <property type="match status" value="1"/>
</dbReference>
<evidence type="ECO:0000256" key="2">
    <source>
        <dbReference type="ARBA" id="ARBA00022679"/>
    </source>
</evidence>
<dbReference type="InterPro" id="IPR031357">
    <property type="entry name" value="Stealth_CR3"/>
</dbReference>
<keyword evidence="3" id="KW-0270">Exopolysaccharide synthesis</keyword>
<feature type="domain" description="Stealth protein CR1 conserved region 1" evidence="5">
    <location>
        <begin position="227"/>
        <end position="254"/>
    </location>
</feature>
<name>A0A6L9G6U1_9MICC</name>
<sequence length="537" mass="61676">MPKSVYGKVRVAGLHAQKSVRKVRQRVLLELGRDYRAGYSCDVVQSNGMAWKLGGQEMPADRARRNFQLVTNALDAAAIEWWFVGKSNYQAAFIAVNAADRVQVRAALTRVELGEPLYARSGTHGTVLPASSLSSERLWEKEDVISVFTPQRFRNSTLVYGAERGCRIEFWEFGQGEQTGQVIAPRENRAARLLSAADVKLVQIETAFGSVPTPVVLTERMVDDITFPIDAVYTWVDGDDPTWINSKRRREAELSGAEYHEEANHEARFRSRDELKYSLRSLQMFAPWFRKIFIVTAGQVPNWLDTSDPRIEIVDHKSIYPEGDCLPTFNSNSIISRLHHIPGLSEHYVYINDDVFFGRDLGPERFFTPTGIAKVSPSNNRRPFGEATLLDEPHFNLTRNIRRLLKERFGVTVSRAIKHTPHPQLKSVHFEMEADFRQEYEQTWASPFRDHRDIVADQLHHYYAQIIGRAIPTRLRYHYINILDDKYRLTMENTLRLRDRDTFCINDAPVAGATPIDDDFVTDFLESYFPVKSDFEK</sequence>
<evidence type="ECO:0000313" key="8">
    <source>
        <dbReference type="EMBL" id="NAZ17481.1"/>
    </source>
</evidence>
<dbReference type="InterPro" id="IPR031358">
    <property type="entry name" value="Stealth_CR1"/>
</dbReference>
<feature type="domain" description="Stealth protein CR4 conserved region 4" evidence="7">
    <location>
        <begin position="496"/>
        <end position="537"/>
    </location>
</feature>
<organism evidence="8 9">
    <name type="scientific">Glutamicibacter soli</name>
    <dbReference type="NCBI Taxonomy" id="453836"/>
    <lineage>
        <taxon>Bacteria</taxon>
        <taxon>Bacillati</taxon>
        <taxon>Actinomycetota</taxon>
        <taxon>Actinomycetes</taxon>
        <taxon>Micrococcales</taxon>
        <taxon>Micrococcaceae</taxon>
        <taxon>Glutamicibacter</taxon>
    </lineage>
</organism>
<evidence type="ECO:0000313" key="9">
    <source>
        <dbReference type="Proteomes" id="UP000477543"/>
    </source>
</evidence>
<accession>A0A6L9G6U1</accession>
<dbReference type="GO" id="GO:0000271">
    <property type="term" value="P:polysaccharide biosynthetic process"/>
    <property type="evidence" value="ECO:0007669"/>
    <property type="project" value="UniProtKB-KW"/>
</dbReference>
<comment type="similarity">
    <text evidence="1">Belongs to the stealth family.</text>
</comment>
<evidence type="ECO:0000256" key="3">
    <source>
        <dbReference type="ARBA" id="ARBA00023169"/>
    </source>
</evidence>
<dbReference type="Pfam" id="PF17103">
    <property type="entry name" value="Stealth_CR4"/>
    <property type="match status" value="1"/>
</dbReference>
<keyword evidence="2" id="KW-0808">Transferase</keyword>
<dbReference type="Pfam" id="PF11380">
    <property type="entry name" value="Stealth_CR2"/>
    <property type="match status" value="1"/>
</dbReference>
<evidence type="ECO:0000256" key="1">
    <source>
        <dbReference type="ARBA" id="ARBA00007583"/>
    </source>
</evidence>
<dbReference type="PANTHER" id="PTHR24045">
    <property type="match status" value="1"/>
</dbReference>
<gene>
    <name evidence="8" type="ORF">GT020_15615</name>
</gene>
<evidence type="ECO:0000259" key="4">
    <source>
        <dbReference type="Pfam" id="PF11380"/>
    </source>
</evidence>
<dbReference type="Pfam" id="PF17101">
    <property type="entry name" value="Stealth_CR1"/>
    <property type="match status" value="1"/>
</dbReference>